<dbReference type="GO" id="GO:0006751">
    <property type="term" value="P:glutathione catabolic process"/>
    <property type="evidence" value="ECO:0007669"/>
    <property type="project" value="InterPro"/>
</dbReference>
<feature type="chain" id="PRO_5041706738" evidence="2">
    <location>
        <begin position="22"/>
        <end position="356"/>
    </location>
</feature>
<dbReference type="Proteomes" id="UP001187471">
    <property type="component" value="Unassembled WGS sequence"/>
</dbReference>
<accession>A0AA88QT43</accession>
<dbReference type="GO" id="GO:0005886">
    <property type="term" value="C:plasma membrane"/>
    <property type="evidence" value="ECO:0007669"/>
    <property type="project" value="TreeGrafter"/>
</dbReference>
<dbReference type="Pfam" id="PF01019">
    <property type="entry name" value="G_glu_transpept"/>
    <property type="match status" value="1"/>
</dbReference>
<sequence>MVPVPATIRNLLLLLLPRCPATSLSRIAWLLPLPVPHLPRLLTPLLLLHNLMTLVPIRYDHQGLTAIVPVFAPSPHPHPVPIIVQHDLQIILAVTVPVIPLRKFSLFLPIRSDLVVVIVAVDWRADGRRRRGGGGGGGGDEDVSVEIAELVVFFHEEGLCWPYTTRQLKISGDAGSEEVYWEFTLLPLMMADAPEVGASVLQRGGQAVDAAVVTALCLDIVNPMASGIGGEGFMIVRSSATSQTQAFDMRETAPLAATEATLLKAYYLHKQKVRSFSIPQRRNHNKAKEANDNVAEMRKYHNDSTNCDLAEIFDRDLYPLSTVRFVLDQHSAFPQVRAIRSSVRPSRWDQCSSHAS</sequence>
<proteinExistence type="predicted"/>
<feature type="signal peptide" evidence="2">
    <location>
        <begin position="1"/>
        <end position="21"/>
    </location>
</feature>
<dbReference type="InterPro" id="IPR029055">
    <property type="entry name" value="Ntn_hydrolases_N"/>
</dbReference>
<dbReference type="InterPro" id="IPR000101">
    <property type="entry name" value="GGT_peptidase"/>
</dbReference>
<evidence type="ECO:0000256" key="1">
    <source>
        <dbReference type="PIRSR" id="PIRSR600101-2"/>
    </source>
</evidence>
<organism evidence="3 4">
    <name type="scientific">Escallonia rubra</name>
    <dbReference type="NCBI Taxonomy" id="112253"/>
    <lineage>
        <taxon>Eukaryota</taxon>
        <taxon>Viridiplantae</taxon>
        <taxon>Streptophyta</taxon>
        <taxon>Embryophyta</taxon>
        <taxon>Tracheophyta</taxon>
        <taxon>Spermatophyta</taxon>
        <taxon>Magnoliopsida</taxon>
        <taxon>eudicotyledons</taxon>
        <taxon>Gunneridae</taxon>
        <taxon>Pentapetalae</taxon>
        <taxon>asterids</taxon>
        <taxon>campanulids</taxon>
        <taxon>Escalloniales</taxon>
        <taxon>Escalloniaceae</taxon>
        <taxon>Escallonia</taxon>
    </lineage>
</organism>
<dbReference type="AlphaFoldDB" id="A0AA88QT43"/>
<gene>
    <name evidence="3" type="ORF">RJ640_009443</name>
</gene>
<feature type="binding site" evidence="1">
    <location>
        <position position="250"/>
    </location>
    <ligand>
        <name>L-glutamate</name>
        <dbReference type="ChEBI" id="CHEBI:29985"/>
    </ligand>
</feature>
<reference evidence="3" key="1">
    <citation type="submission" date="2022-12" db="EMBL/GenBank/DDBJ databases">
        <title>Draft genome assemblies for two species of Escallonia (Escalloniales).</title>
        <authorList>
            <person name="Chanderbali A."/>
            <person name="Dervinis C."/>
            <person name="Anghel I."/>
            <person name="Soltis D."/>
            <person name="Soltis P."/>
            <person name="Zapata F."/>
        </authorList>
    </citation>
    <scope>NUCLEOTIDE SEQUENCE</scope>
    <source>
        <strain evidence="3">UCBG92.1500</strain>
        <tissue evidence="3">Leaf</tissue>
    </source>
</reference>
<keyword evidence="2" id="KW-0732">Signal</keyword>
<name>A0AA88QT43_9ASTE</name>
<dbReference type="EMBL" id="JAVXUO010002054">
    <property type="protein sequence ID" value="KAK2976654.1"/>
    <property type="molecule type" value="Genomic_DNA"/>
</dbReference>
<dbReference type="PANTHER" id="PTHR11686:SF9">
    <property type="entry name" value="RE13973P"/>
    <property type="match status" value="1"/>
</dbReference>
<dbReference type="GO" id="GO:0036374">
    <property type="term" value="F:glutathione hydrolase activity"/>
    <property type="evidence" value="ECO:0007669"/>
    <property type="project" value="InterPro"/>
</dbReference>
<evidence type="ECO:0000256" key="2">
    <source>
        <dbReference type="SAM" id="SignalP"/>
    </source>
</evidence>
<evidence type="ECO:0000313" key="3">
    <source>
        <dbReference type="EMBL" id="KAK2976654.1"/>
    </source>
</evidence>
<keyword evidence="4" id="KW-1185">Reference proteome</keyword>
<dbReference type="PANTHER" id="PTHR11686">
    <property type="entry name" value="GAMMA GLUTAMYL TRANSPEPTIDASE"/>
    <property type="match status" value="1"/>
</dbReference>
<dbReference type="SUPFAM" id="SSF56235">
    <property type="entry name" value="N-terminal nucleophile aminohydrolases (Ntn hydrolases)"/>
    <property type="match status" value="1"/>
</dbReference>
<comment type="caution">
    <text evidence="3">The sequence shown here is derived from an EMBL/GenBank/DDBJ whole genome shotgun (WGS) entry which is preliminary data.</text>
</comment>
<protein>
    <submittedName>
        <fullName evidence="3">Uncharacterized protein</fullName>
    </submittedName>
</protein>
<evidence type="ECO:0000313" key="4">
    <source>
        <dbReference type="Proteomes" id="UP001187471"/>
    </source>
</evidence>